<evidence type="ECO:0000313" key="3">
    <source>
        <dbReference type="EMBL" id="KIM57090.1"/>
    </source>
</evidence>
<dbReference type="Proteomes" id="UP000053989">
    <property type="component" value="Unassembled WGS sequence"/>
</dbReference>
<keyword evidence="4" id="KW-1185">Reference proteome</keyword>
<dbReference type="OrthoDB" id="2690681at2759"/>
<feature type="compositionally biased region" description="Polar residues" evidence="2">
    <location>
        <begin position="184"/>
        <end position="194"/>
    </location>
</feature>
<organism evidence="3 4">
    <name type="scientific">Scleroderma citrinum Foug A</name>
    <dbReference type="NCBI Taxonomy" id="1036808"/>
    <lineage>
        <taxon>Eukaryota</taxon>
        <taxon>Fungi</taxon>
        <taxon>Dikarya</taxon>
        <taxon>Basidiomycota</taxon>
        <taxon>Agaricomycotina</taxon>
        <taxon>Agaricomycetes</taxon>
        <taxon>Agaricomycetidae</taxon>
        <taxon>Boletales</taxon>
        <taxon>Sclerodermatineae</taxon>
        <taxon>Sclerodermataceae</taxon>
        <taxon>Scleroderma</taxon>
    </lineage>
</organism>
<reference evidence="4" key="2">
    <citation type="submission" date="2015-01" db="EMBL/GenBank/DDBJ databases">
        <title>Evolutionary Origins and Diversification of the Mycorrhizal Mutualists.</title>
        <authorList>
            <consortium name="DOE Joint Genome Institute"/>
            <consortium name="Mycorrhizal Genomics Consortium"/>
            <person name="Kohler A."/>
            <person name="Kuo A."/>
            <person name="Nagy L.G."/>
            <person name="Floudas D."/>
            <person name="Copeland A."/>
            <person name="Barry K.W."/>
            <person name="Cichocki N."/>
            <person name="Veneault-Fourrey C."/>
            <person name="LaButti K."/>
            <person name="Lindquist E.A."/>
            <person name="Lipzen A."/>
            <person name="Lundell T."/>
            <person name="Morin E."/>
            <person name="Murat C."/>
            <person name="Riley R."/>
            <person name="Ohm R."/>
            <person name="Sun H."/>
            <person name="Tunlid A."/>
            <person name="Henrissat B."/>
            <person name="Grigoriev I.V."/>
            <person name="Hibbett D.S."/>
            <person name="Martin F."/>
        </authorList>
    </citation>
    <scope>NUCLEOTIDE SEQUENCE [LARGE SCALE GENOMIC DNA]</scope>
    <source>
        <strain evidence="4">Foug A</strain>
    </source>
</reference>
<keyword evidence="1" id="KW-0175">Coiled coil</keyword>
<feature type="coiled-coil region" evidence="1">
    <location>
        <begin position="257"/>
        <end position="298"/>
    </location>
</feature>
<dbReference type="InParanoid" id="A0A0C3D8N9"/>
<evidence type="ECO:0000256" key="1">
    <source>
        <dbReference type="SAM" id="Coils"/>
    </source>
</evidence>
<dbReference type="HOGENOM" id="CLU_510137_0_0_1"/>
<proteinExistence type="predicted"/>
<feature type="region of interest" description="Disordered" evidence="2">
    <location>
        <begin position="157"/>
        <end position="198"/>
    </location>
</feature>
<feature type="compositionally biased region" description="Pro residues" evidence="2">
    <location>
        <begin position="167"/>
        <end position="177"/>
    </location>
</feature>
<dbReference type="AlphaFoldDB" id="A0A0C3D8N9"/>
<evidence type="ECO:0000256" key="2">
    <source>
        <dbReference type="SAM" id="MobiDB-lite"/>
    </source>
</evidence>
<dbReference type="EMBL" id="KN822106">
    <property type="protein sequence ID" value="KIM57090.1"/>
    <property type="molecule type" value="Genomic_DNA"/>
</dbReference>
<protein>
    <submittedName>
        <fullName evidence="3">Uncharacterized protein</fullName>
    </submittedName>
</protein>
<sequence length="534" mass="59435">MPSDKVLEFWSHELKGRRKVGNIPCIDGDPARYYDLPADVTIFPKTLRCTLRDIPSDCSIGYFVPLQQGPVNDLVFIPYVEMHGLHQEEFAVEVGNPGDVYIASSGPLTACIKTGHAKWYTLIPGVLAEHPYLRSIGAVFREGTVVWDSFHSPRHPLNVAAPKRPRPPPSALPPKPPATKRQRTGNSIPPSTASHPVADPKQVAASVPLVNNVNGPALGANDTSRQLLDDNAQLAQERPKTELKEMKEKEACRDGELAKLREDLQAATSQALILSKEVKTIRLALATAESKLEEAENAEALSRAVIDGLRQTLLREQTQHLKLKMEHGEACRVHVQHAAEMAKVGLEQSVAAEETLHREKGKLHEQLSTANALKVALECDLAQEREIRFELHDRISRLEAEVNKLPSESRSTDTVDEPVPVRPTNMEQRLASLPVEVKRSLMPLIEAVATSFSDAHKKIEIERERAESAHSMYLAEKHAHTVTVKDVDERMCQVTRERDAALQKSESSQRSLVTLRKHLAHLSMDDFPPFQLQE</sequence>
<reference evidence="3 4" key="1">
    <citation type="submission" date="2014-04" db="EMBL/GenBank/DDBJ databases">
        <authorList>
            <consortium name="DOE Joint Genome Institute"/>
            <person name="Kuo A."/>
            <person name="Kohler A."/>
            <person name="Nagy L.G."/>
            <person name="Floudas D."/>
            <person name="Copeland A."/>
            <person name="Barry K.W."/>
            <person name="Cichocki N."/>
            <person name="Veneault-Fourrey C."/>
            <person name="LaButti K."/>
            <person name="Lindquist E.A."/>
            <person name="Lipzen A."/>
            <person name="Lundell T."/>
            <person name="Morin E."/>
            <person name="Murat C."/>
            <person name="Sun H."/>
            <person name="Tunlid A."/>
            <person name="Henrissat B."/>
            <person name="Grigoriev I.V."/>
            <person name="Hibbett D.S."/>
            <person name="Martin F."/>
            <person name="Nordberg H.P."/>
            <person name="Cantor M.N."/>
            <person name="Hua S.X."/>
        </authorList>
    </citation>
    <scope>NUCLEOTIDE SEQUENCE [LARGE SCALE GENOMIC DNA]</scope>
    <source>
        <strain evidence="3 4">Foug A</strain>
    </source>
</reference>
<accession>A0A0C3D8N9</accession>
<evidence type="ECO:0000313" key="4">
    <source>
        <dbReference type="Proteomes" id="UP000053989"/>
    </source>
</evidence>
<name>A0A0C3D8N9_9AGAM</name>
<gene>
    <name evidence="3" type="ORF">SCLCIDRAFT_1219763</name>
</gene>